<feature type="compositionally biased region" description="Basic residues" evidence="1">
    <location>
        <begin position="145"/>
        <end position="154"/>
    </location>
</feature>
<feature type="region of interest" description="Disordered" evidence="1">
    <location>
        <begin position="144"/>
        <end position="176"/>
    </location>
</feature>
<dbReference type="GO" id="GO:0005634">
    <property type="term" value="C:nucleus"/>
    <property type="evidence" value="ECO:0007669"/>
    <property type="project" value="TreeGrafter"/>
</dbReference>
<gene>
    <name evidence="3" type="primary">LOC106156346</name>
</gene>
<dbReference type="PANTHER" id="PTHR21838">
    <property type="entry name" value="COILED-COIL DOMAIN-CONTAINING PROTEIN 137"/>
    <property type="match status" value="1"/>
</dbReference>
<dbReference type="AlphaFoldDB" id="A0A1S3HLW3"/>
<reference evidence="3" key="1">
    <citation type="submission" date="2025-08" db="UniProtKB">
        <authorList>
            <consortium name="RefSeq"/>
        </authorList>
    </citation>
    <scope>IDENTIFICATION</scope>
    <source>
        <tissue evidence="3">Gonads</tissue>
    </source>
</reference>
<feature type="region of interest" description="Disordered" evidence="1">
    <location>
        <begin position="72"/>
        <end position="110"/>
    </location>
</feature>
<dbReference type="PANTHER" id="PTHR21838:SF2">
    <property type="entry name" value="COILED-COIL DOMAIN-CONTAINING PROTEIN 137"/>
    <property type="match status" value="1"/>
</dbReference>
<dbReference type="RefSeq" id="XP_013387012.1">
    <property type="nucleotide sequence ID" value="XM_013531558.1"/>
</dbReference>
<feature type="compositionally biased region" description="Basic residues" evidence="1">
    <location>
        <begin position="162"/>
        <end position="171"/>
    </location>
</feature>
<dbReference type="OrthoDB" id="5876637at2759"/>
<dbReference type="KEGG" id="lak:106156346"/>
<accession>A0A1S3HLW3</accession>
<dbReference type="GeneID" id="106156346"/>
<keyword evidence="2" id="KW-1185">Reference proteome</keyword>
<dbReference type="InParanoid" id="A0A1S3HLW3"/>
<dbReference type="InterPro" id="IPR026680">
    <property type="entry name" value="CCDC137"/>
</dbReference>
<sequence>MGRLGKLQKSKKHKKIKAIDPFYVGKRGKDRYTEFEREVKPVNSKPVNFEEQEMPRKVVELMEFKLLPVNRKKKKKRAGIQEPMMEKGMTKPLPAVPKFKQRKGESEHAFFNRMDRETQEVIAKAQFEDKYKVDLNAIEKGEVKVKKKKKKISERKRERQKERKVKQKIQKTNKVEKKATGFEKLEDNVKFGEVAMEPPTLTAKPKQASDIAKPGRKSLLLKEVIRDNQSHNINKSVFGPKSREVGQTVKRKHLSFAQQRLVDGEREKAIETYRLMKAKRQKVS</sequence>
<dbReference type="Proteomes" id="UP000085678">
    <property type="component" value="Unplaced"/>
</dbReference>
<evidence type="ECO:0000313" key="3">
    <source>
        <dbReference type="RefSeq" id="XP_013387012.1"/>
    </source>
</evidence>
<proteinExistence type="predicted"/>
<name>A0A1S3HLW3_LINAN</name>
<evidence type="ECO:0000313" key="2">
    <source>
        <dbReference type="Proteomes" id="UP000085678"/>
    </source>
</evidence>
<protein>
    <submittedName>
        <fullName evidence="3">Coiled-coil domain-containing protein 137 isoform X1</fullName>
    </submittedName>
</protein>
<evidence type="ECO:0000256" key="1">
    <source>
        <dbReference type="SAM" id="MobiDB-lite"/>
    </source>
</evidence>
<dbReference type="FunCoup" id="A0A1S3HLW3">
    <property type="interactions" value="1573"/>
</dbReference>
<organism evidence="2 3">
    <name type="scientific">Lingula anatina</name>
    <name type="common">Brachiopod</name>
    <name type="synonym">Lingula unguis</name>
    <dbReference type="NCBI Taxonomy" id="7574"/>
    <lineage>
        <taxon>Eukaryota</taxon>
        <taxon>Metazoa</taxon>
        <taxon>Spiralia</taxon>
        <taxon>Lophotrochozoa</taxon>
        <taxon>Brachiopoda</taxon>
        <taxon>Linguliformea</taxon>
        <taxon>Lingulata</taxon>
        <taxon>Lingulida</taxon>
        <taxon>Linguloidea</taxon>
        <taxon>Lingulidae</taxon>
        <taxon>Lingula</taxon>
    </lineage>
</organism>